<feature type="compositionally biased region" description="Low complexity" evidence="6">
    <location>
        <begin position="435"/>
        <end position="471"/>
    </location>
</feature>
<keyword evidence="5" id="KW-0336">GPI-anchor</keyword>
<dbReference type="Pfam" id="PF03198">
    <property type="entry name" value="Glyco_hydro_72"/>
    <property type="match status" value="1"/>
</dbReference>
<gene>
    <name evidence="7" type="ORF">KCU76_g5562</name>
</gene>
<protein>
    <recommendedName>
        <fullName evidence="5">1,3-beta-glucanosyltransferase</fullName>
        <ecNumber evidence="5">2.4.1.-</ecNumber>
    </recommendedName>
</protein>
<comment type="function">
    <text evidence="5">Splits internally a 1,3-beta-glucan molecule and transfers the newly generated reducing end (the donor) to the non-reducing end of another 1,3-beta-glucan molecule (the acceptor) forming a 1,3-beta linkage, resulting in the elongation of 1,3-beta-glucan chains in the cell wall.</text>
</comment>
<evidence type="ECO:0000256" key="1">
    <source>
        <dbReference type="ARBA" id="ARBA00004609"/>
    </source>
</evidence>
<proteinExistence type="inferred from homology"/>
<dbReference type="GO" id="GO:0005886">
    <property type="term" value="C:plasma membrane"/>
    <property type="evidence" value="ECO:0007669"/>
    <property type="project" value="UniProtKB-SubCell"/>
</dbReference>
<evidence type="ECO:0000256" key="2">
    <source>
        <dbReference type="ARBA" id="ARBA00007528"/>
    </source>
</evidence>
<dbReference type="Gene3D" id="3.20.20.80">
    <property type="entry name" value="Glycosidases"/>
    <property type="match status" value="1"/>
</dbReference>
<sequence length="890" mass="97021">MKTTSVSGAALAAVSLFSSFAAAVQPLTVDGADFITKSSGNRFSIIGVDYQPGGSSGVTATSDPLSDPEACLRDAILLQRLGVNTIRVYNLIADIDHDQCASIFNAAGIYMILDVNNGFDNSYLDRSAPWTTYTNAYLTHVFSIIEAFAPYPNLLGFFSGNEVINQDSAVNAPAYIRAVTRDMKDYIAKNVARQIPVGYSAADVATLLSDTWEYLGCELANSTSSKIDFFGLNDYEWCGDSSYMQSGYNVLVQQFGNTSIPVFFSEYGCNKVEPRTFTNVPVLYGDQMSVLSGGLVYEYSEDTNDYGLVNITSADEIHLLQDYGFLATQYSKLDENLLTSANSTATGQTPPTCDPSLITGSGFYNSWDLPARPSGVDALISSGISSANKGKTVSVTSTAMPATVYDYNGQQLNGLELTVLEEQDSNHPGLAGNYTPSTPTGTAAATSGSSSSTGGSSSATRSSSGKASSTASQTAATSKGAAAPVLASSGAATFGALLASLFLFKECQVVDLPVHRTLCKSFAQFRDRPNQAVRRAIYLPASRPNPEFVWLKMDQKYGCNQPDLASMRATYLENSENCLWPVEVNVDLVRMAKIYPHIIFGYQSKPPSKDEPINQSITKLTGNDDHGVRGSVIAYGQIKQEEEDGVKQPIVTDLDTTDLRIITNYFLGTFRYEGPKFGAVQVFSDSESKPDCRSHSTLVSSNLAICNGDMGLWSQLSILYGMPLVIIFATPLLPHQHDNPEVLEEIERIRAEQGPNSANRLASLLLVDMGNFENHIAENFGTIHPDRNRFRAQGLGNAIVIRKDQKPLSPAYLEAFCTWIEEDLTPKFTDANEQIRYALATDLDEQDPRAWKRGADLMRLRQKMWDRCSRTRFNAWCKEKGIKLGQLGQL</sequence>
<keyword evidence="5" id="KW-0472">Membrane</keyword>
<keyword evidence="3 5" id="KW-0732">Signal</keyword>
<keyword evidence="4" id="KW-0325">Glycoprotein</keyword>
<feature type="non-terminal residue" evidence="7">
    <location>
        <position position="890"/>
    </location>
</feature>
<dbReference type="EC" id="2.4.1.-" evidence="5"/>
<dbReference type="PANTHER" id="PTHR31468">
    <property type="entry name" value="1,3-BETA-GLUCANOSYLTRANSFERASE GAS1"/>
    <property type="match status" value="1"/>
</dbReference>
<feature type="chain" id="PRO_5040542575" description="1,3-beta-glucanosyltransferase" evidence="5">
    <location>
        <begin position="24"/>
        <end position="890"/>
    </location>
</feature>
<dbReference type="AlphaFoldDB" id="A0A9P8JB46"/>
<dbReference type="SUPFAM" id="SSF51445">
    <property type="entry name" value="(Trans)glycosidases"/>
    <property type="match status" value="1"/>
</dbReference>
<dbReference type="InterPro" id="IPR004886">
    <property type="entry name" value="Glucanosyltransferase"/>
</dbReference>
<evidence type="ECO:0000256" key="6">
    <source>
        <dbReference type="SAM" id="MobiDB-lite"/>
    </source>
</evidence>
<organism evidence="7 8">
    <name type="scientific">Aureobasidium melanogenum</name>
    <name type="common">Aureobasidium pullulans var. melanogenum</name>
    <dbReference type="NCBI Taxonomy" id="46634"/>
    <lineage>
        <taxon>Eukaryota</taxon>
        <taxon>Fungi</taxon>
        <taxon>Dikarya</taxon>
        <taxon>Ascomycota</taxon>
        <taxon>Pezizomycotina</taxon>
        <taxon>Dothideomycetes</taxon>
        <taxon>Dothideomycetidae</taxon>
        <taxon>Dothideales</taxon>
        <taxon>Saccotheciaceae</taxon>
        <taxon>Aureobasidium</taxon>
    </lineage>
</organism>
<dbReference type="GO" id="GO:0071970">
    <property type="term" value="P:fungal-type cell wall (1-&gt;3)-beta-D-glucan biosynthetic process"/>
    <property type="evidence" value="ECO:0007669"/>
    <property type="project" value="TreeGrafter"/>
</dbReference>
<dbReference type="GO" id="GO:0031505">
    <property type="term" value="P:fungal-type cell wall organization"/>
    <property type="evidence" value="ECO:0007669"/>
    <property type="project" value="TreeGrafter"/>
</dbReference>
<evidence type="ECO:0000313" key="7">
    <source>
        <dbReference type="EMBL" id="KAG9694004.1"/>
    </source>
</evidence>
<reference evidence="7" key="1">
    <citation type="journal article" date="2021" name="J Fungi (Basel)">
        <title>Virulence traits and population genomics of the black yeast Aureobasidium melanogenum.</title>
        <authorList>
            <person name="Cernosa A."/>
            <person name="Sun X."/>
            <person name="Gostincar C."/>
            <person name="Fang C."/>
            <person name="Gunde-Cimerman N."/>
            <person name="Song Z."/>
        </authorList>
    </citation>
    <scope>NUCLEOTIDE SEQUENCE</scope>
    <source>
        <strain evidence="7">EXF-9911</strain>
    </source>
</reference>
<evidence type="ECO:0000256" key="4">
    <source>
        <dbReference type="ARBA" id="ARBA00023180"/>
    </source>
</evidence>
<dbReference type="InterPro" id="IPR017853">
    <property type="entry name" value="GH"/>
</dbReference>
<name>A0A9P8JB46_AURME</name>
<reference evidence="7" key="2">
    <citation type="submission" date="2021-08" db="EMBL/GenBank/DDBJ databases">
        <authorList>
            <person name="Gostincar C."/>
            <person name="Sun X."/>
            <person name="Song Z."/>
            <person name="Gunde-Cimerman N."/>
        </authorList>
    </citation>
    <scope>NUCLEOTIDE SEQUENCE</scope>
    <source>
        <strain evidence="7">EXF-9911</strain>
    </source>
</reference>
<comment type="caution">
    <text evidence="7">The sequence shown here is derived from an EMBL/GenBank/DDBJ whole genome shotgun (WGS) entry which is preliminary data.</text>
</comment>
<dbReference type="Proteomes" id="UP000779574">
    <property type="component" value="Unassembled WGS sequence"/>
</dbReference>
<feature type="signal peptide" evidence="5">
    <location>
        <begin position="1"/>
        <end position="23"/>
    </location>
</feature>
<comment type="similarity">
    <text evidence="2 5">Belongs to the glycosyl hydrolase 72 family.</text>
</comment>
<keyword evidence="5" id="KW-0808">Transferase</keyword>
<evidence type="ECO:0000256" key="5">
    <source>
        <dbReference type="RuleBase" id="RU361209"/>
    </source>
</evidence>
<evidence type="ECO:0000313" key="8">
    <source>
        <dbReference type="Proteomes" id="UP000779574"/>
    </source>
</evidence>
<comment type="subcellular location">
    <subcellularLocation>
        <location evidence="1 5">Cell membrane</location>
        <topology evidence="1 5">Lipid-anchor</topology>
        <topology evidence="1 5">GPI-anchor</topology>
    </subcellularLocation>
</comment>
<evidence type="ECO:0000256" key="3">
    <source>
        <dbReference type="ARBA" id="ARBA00022729"/>
    </source>
</evidence>
<dbReference type="EMBL" id="JAHFXF010000175">
    <property type="protein sequence ID" value="KAG9694004.1"/>
    <property type="molecule type" value="Genomic_DNA"/>
</dbReference>
<dbReference type="OrthoDB" id="421038at2759"/>
<dbReference type="GO" id="GO:0098552">
    <property type="term" value="C:side of membrane"/>
    <property type="evidence" value="ECO:0007669"/>
    <property type="project" value="UniProtKB-KW"/>
</dbReference>
<feature type="region of interest" description="Disordered" evidence="6">
    <location>
        <begin position="425"/>
        <end position="471"/>
    </location>
</feature>
<keyword evidence="5" id="KW-0449">Lipoprotein</keyword>
<dbReference type="GO" id="GO:0042124">
    <property type="term" value="F:1,3-beta-glucanosyltransferase activity"/>
    <property type="evidence" value="ECO:0007669"/>
    <property type="project" value="TreeGrafter"/>
</dbReference>
<dbReference type="PANTHER" id="PTHR31468:SF4">
    <property type="entry name" value="1,3-BETA-GLUCANOSYLTRANSFERASE GAS3-RELATED"/>
    <property type="match status" value="1"/>
</dbReference>
<accession>A0A9P8JB46</accession>